<gene>
    <name evidence="1" type="ORF">PSI14_10095</name>
</gene>
<evidence type="ECO:0000313" key="1">
    <source>
        <dbReference type="EMBL" id="MDC9597200.1"/>
    </source>
</evidence>
<comment type="caution">
    <text evidence="1">The sequence shown here is derived from an EMBL/GenBank/DDBJ whole genome shotgun (WGS) entry which is preliminary data.</text>
</comment>
<protein>
    <submittedName>
        <fullName evidence="1">Uncharacterized protein</fullName>
    </submittedName>
</protein>
<proteinExistence type="predicted"/>
<keyword evidence="2" id="KW-1185">Reference proteome</keyword>
<organism evidence="1 2">
    <name type="scientific">Xenorhabdus anantnagensis</name>
    <dbReference type="NCBI Taxonomy" id="3025875"/>
    <lineage>
        <taxon>Bacteria</taxon>
        <taxon>Pseudomonadati</taxon>
        <taxon>Pseudomonadota</taxon>
        <taxon>Gammaproteobacteria</taxon>
        <taxon>Enterobacterales</taxon>
        <taxon>Morganellaceae</taxon>
        <taxon>Xenorhabdus</taxon>
    </lineage>
</organism>
<dbReference type="RefSeq" id="WP_273575774.1">
    <property type="nucleotide sequence ID" value="NZ_JAQRFN010000010.1"/>
</dbReference>
<dbReference type="Proteomes" id="UP001220225">
    <property type="component" value="Unassembled WGS sequence"/>
</dbReference>
<accession>A0ABT5LW25</accession>
<name>A0ABT5LW25_9GAMM</name>
<sequence length="251" mass="28538">MSDDIFILENVNAALKHYSIGNGIENGLYPHSPAYWCAEKVSKLTNDERKAALFRLSVWDLIDVATVTITKLCQSGSDAWQYSIVETLADSSKNDLLVSACAIWGWGLTVKSDSTSYHLAASNLVFAVLAQEQYDSDTLHEFENLDIKNARRKAGKIRSEQRDGALKDQCIKWAEDITKAKDYIVGKEELAESVYDKYVTFIIENPKGTDNYTLLHPIDKRGIHRPQMEDYRTIYKWVSHLTLGKRARKKK</sequence>
<evidence type="ECO:0000313" key="2">
    <source>
        <dbReference type="Proteomes" id="UP001220225"/>
    </source>
</evidence>
<reference evidence="1 2" key="1">
    <citation type="submission" date="2023-02" db="EMBL/GenBank/DDBJ databases">
        <title>Entomopathogenic bacteria.</title>
        <authorList>
            <person name="Machado R.A."/>
        </authorList>
    </citation>
    <scope>NUCLEOTIDE SEQUENCE [LARGE SCALE GENOMIC DNA]</scope>
    <source>
        <strain evidence="1 2">XENO-2</strain>
    </source>
</reference>
<dbReference type="EMBL" id="JAQRFN010000010">
    <property type="protein sequence ID" value="MDC9597200.1"/>
    <property type="molecule type" value="Genomic_DNA"/>
</dbReference>